<protein>
    <submittedName>
        <fullName evidence="1">Uncharacterized protein</fullName>
    </submittedName>
</protein>
<dbReference type="VEuPathDB" id="VectorBase:AATE005419"/>
<evidence type="ECO:0000313" key="1">
    <source>
        <dbReference type="EnsemblMetazoa" id="AATE005419-PA.1"/>
    </source>
</evidence>
<name>A0A182ITX8_ANOAO</name>
<organism evidence="1">
    <name type="scientific">Anopheles atroparvus</name>
    <name type="common">European mosquito</name>
    <dbReference type="NCBI Taxonomy" id="41427"/>
    <lineage>
        <taxon>Eukaryota</taxon>
        <taxon>Metazoa</taxon>
        <taxon>Ecdysozoa</taxon>
        <taxon>Arthropoda</taxon>
        <taxon>Hexapoda</taxon>
        <taxon>Insecta</taxon>
        <taxon>Pterygota</taxon>
        <taxon>Neoptera</taxon>
        <taxon>Endopterygota</taxon>
        <taxon>Diptera</taxon>
        <taxon>Nematocera</taxon>
        <taxon>Culicoidea</taxon>
        <taxon>Culicidae</taxon>
        <taxon>Anophelinae</taxon>
        <taxon>Anopheles</taxon>
    </lineage>
</organism>
<accession>A0A182ITX8</accession>
<proteinExistence type="predicted"/>
<reference evidence="1" key="1">
    <citation type="submission" date="2022-08" db="UniProtKB">
        <authorList>
            <consortium name="EnsemblMetazoa"/>
        </authorList>
    </citation>
    <scope>IDENTIFICATION</scope>
    <source>
        <strain evidence="1">EBRO</strain>
    </source>
</reference>
<sequence length="165" mass="18610">MSFVVSLNPNISCVDKLSSLSCPWYELIYQSSFSNPSPSLHSCWVLVVGSPCQRMSFFSFEMIFMTISSLRAAYTHRRMFFWSYWSGFDYSKLAQCLLGCPMELILSARSTGREEERPFRWSNNKGYFRAPSNVRSSISSSSITRKLETVGTNGEAALSCGLGLL</sequence>
<dbReference type="AlphaFoldDB" id="A0A182ITX8"/>
<dbReference type="EnsemblMetazoa" id="AATE005419-RA">
    <property type="protein sequence ID" value="AATE005419-PA.1"/>
    <property type="gene ID" value="AATE005419"/>
</dbReference>